<keyword evidence="2" id="KW-1185">Reference proteome</keyword>
<dbReference type="OrthoDB" id="1031347at2"/>
<reference evidence="1 2" key="1">
    <citation type="journal article" date="2015" name="Microbes Environ.">
        <title>Distribution and evolution of nitrogen fixation genes in the phylum bacteroidetes.</title>
        <authorList>
            <person name="Inoue J."/>
            <person name="Oshima K."/>
            <person name="Suda W."/>
            <person name="Sakamoto M."/>
            <person name="Iino T."/>
            <person name="Noda S."/>
            <person name="Hongoh Y."/>
            <person name="Hattori M."/>
            <person name="Ohkuma M."/>
        </authorList>
    </citation>
    <scope>NUCLEOTIDE SEQUENCE [LARGE SCALE GENOMIC DNA]</scope>
    <source>
        <strain evidence="1 2">JCM 15093</strain>
    </source>
</reference>
<comment type="caution">
    <text evidence="1">The sequence shown here is derived from an EMBL/GenBank/DDBJ whole genome shotgun (WGS) entry which is preliminary data.</text>
</comment>
<dbReference type="EMBL" id="BAJS01000033">
    <property type="protein sequence ID" value="GAK37964.1"/>
    <property type="molecule type" value="Genomic_DNA"/>
</dbReference>
<accession>A0A069DCB6</accession>
<evidence type="ECO:0000313" key="2">
    <source>
        <dbReference type="Proteomes" id="UP000027601"/>
    </source>
</evidence>
<dbReference type="RefSeq" id="WP_024997514.1">
    <property type="nucleotide sequence ID" value="NZ_ATZI01000010.1"/>
</dbReference>
<name>A0A069DCB6_9BACE</name>
<proteinExistence type="predicted"/>
<sequence length="951" mass="106313">MDELISIYRLVDGAQTTVCSISKENASLNQGIMDKDKVTLSVVTEDPIYLTEGDYILLGDVKYKINRDPEDKQKSEKEHSYEISLEAPIYTLIDKVYCNKITGSTTFSLTGKLRDFLELLIWNINVDNNPLGVDGGWMVGLCPDTDYLNITFDSVKCRDVLDTLASKFGLEYYATNKTINYVSRIENETGLVFTQGQGGGLYEVERKNVDDGDLVTRVYPKGGTENVIPGEGDFEGRLMLPEGYIENFSESKRGVEAVVVFDGIHPTFQGSVGTVSGDNNREFLCPGIDFNIADVAVGDEGRINFLTGDLMGKSFEFKWDNSLKKITLIYQEDNLAEIDPNTGSRPNIPSASKYLRGGELFNFTGLKLSGTYKTNAITKLRQKATEWLAYYCRKRVKFELTVDYRYIRQNNVELHCGDLITINVPLHNISKLIRITSIEKNLHTGKLTCTVSNYLDEKWRDKIEEQIGEIKSSTATVNGGYGGATSVTILEKNDEREPSDSNVMSALRTFKEIAERAISRTNPDKAAELITFLKGLKSLSPIEVGDVIDSMLAGRGTLITPDKIQTPRLEVRGQAVFMELILNRLSAMEGDTSFSESGTIESVTQVAELTYKLQMRRRWETDFTSFDVDDVVYGIVNRLSDSGEYYTVWFRVLQRDLSANTLLVSLYPGTEVPGGVNYAPIAGMVVARRGNATNEDRQSCWYVSTTEGAIMYLTGVTKPVLEDYNYSLILGRPKNLALFNGLPINYKHPYIYARGAIIQDLLRIDYQGKPVIAITDRGLWSITEATNNPYLFEALNPSTGNHETHDVWHKSCRYRCLRSGTTQEPRWNATDWSEISGDATLSAKISSSNGTEFGGPVDTVLTLYIYRGVNDISDDVLDADIEWTRTTRDSVDDNRWAMAHADTGKVLHLSDADMGSFFETDGECIFTVTAYVRDNDGNVDNYATKSFTINP</sequence>
<dbReference type="STRING" id="1121097.GCA_000428125_02349"/>
<dbReference type="AlphaFoldDB" id="A0A069DCB6"/>
<organism evidence="1 2">
    <name type="scientific">Bacteroides graminisolvens DSM 19988 = JCM 15093</name>
    <dbReference type="NCBI Taxonomy" id="1121097"/>
    <lineage>
        <taxon>Bacteria</taxon>
        <taxon>Pseudomonadati</taxon>
        <taxon>Bacteroidota</taxon>
        <taxon>Bacteroidia</taxon>
        <taxon>Bacteroidales</taxon>
        <taxon>Bacteroidaceae</taxon>
        <taxon>Bacteroides</taxon>
    </lineage>
</organism>
<gene>
    <name evidence="1" type="ORF">JCM15093_3255</name>
</gene>
<dbReference type="Proteomes" id="UP000027601">
    <property type="component" value="Unassembled WGS sequence"/>
</dbReference>
<dbReference type="eggNOG" id="COG4926">
    <property type="taxonomic scope" value="Bacteria"/>
</dbReference>
<evidence type="ECO:0000313" key="1">
    <source>
        <dbReference type="EMBL" id="GAK37964.1"/>
    </source>
</evidence>
<protein>
    <submittedName>
        <fullName evidence="1">Uncharacterized protein</fullName>
    </submittedName>
</protein>